<dbReference type="GeneID" id="60321403"/>
<name>A0A6B9LIV3_9CAUD</name>
<reference evidence="2 3" key="1">
    <citation type="submission" date="2019-12" db="EMBL/GenBank/DDBJ databases">
        <authorList>
            <person name="Garlena R.A."/>
            <person name="Russell D.A."/>
            <person name="Pope W.H."/>
            <person name="Jacobs-Sera D."/>
            <person name="Hatfull G.F."/>
        </authorList>
    </citation>
    <scope>NUCLEOTIDE SEQUENCE [LARGE SCALE GENOMIC DNA]</scope>
</reference>
<evidence type="ECO:0000313" key="2">
    <source>
        <dbReference type="EMBL" id="QHB37784.1"/>
    </source>
</evidence>
<proteinExistence type="predicted"/>
<keyword evidence="2" id="KW-0269">Exonuclease</keyword>
<keyword evidence="2" id="KW-0378">Hydrolase</keyword>
<sequence>MTVAHQFPARTQPDGRVYRRPVDHDGKLGDGWTDNPERAHPDYFLPGAPAPLPPTQPNGGSAVSVPPDSVSEAHSASQPVSTTTEENDRMDISADMTPAPRTTEYQGYPLPPETPRPPSVFGQWGWYKLPHPETGRPTLFPRATTIAKTIDDREGLAKWGRRETALRVMELAKLPPDTRLNPLFETTASSALGALLAATESDKVTAVDAVLDMIDNMMGGAHARELGECVHAWCEAIDMGIVLRKDVPELVRPHVDAYYRTLAHRGIVALPDYVERTVLNTQCEEEHGLSVAGKIDRVFRIVTTGELVLGDVKTSKDLKYSWLSFAVQVGGVYGWAERVLTLDGTGWEAMPDIRDDFAILIHVPSNNPAGTAAITIDKWFGGEALVESAKVKGIRKDAPAKVPQHAVPVPSDEAIRYATARCELSAITDLDQGQAVYEEYQDVWDDDLGEHAARVAALLEQ</sequence>
<organism evidence="2 3">
    <name type="scientific">Mycobacterium phage Imvubu</name>
    <dbReference type="NCBI Taxonomy" id="2686233"/>
    <lineage>
        <taxon>Viruses</taxon>
        <taxon>Duplodnaviria</taxon>
        <taxon>Heunggongvirae</taxon>
        <taxon>Uroviricota</taxon>
        <taxon>Caudoviricetes</taxon>
        <taxon>Bclasvirinae</taxon>
        <taxon>Imvubuvirus</taxon>
        <taxon>Imvubuvirus imvubu</taxon>
    </lineage>
</organism>
<keyword evidence="3" id="KW-1185">Reference proteome</keyword>
<evidence type="ECO:0000313" key="3">
    <source>
        <dbReference type="Proteomes" id="UP000464404"/>
    </source>
</evidence>
<dbReference type="GO" id="GO:0004527">
    <property type="term" value="F:exonuclease activity"/>
    <property type="evidence" value="ECO:0007669"/>
    <property type="project" value="UniProtKB-KW"/>
</dbReference>
<feature type="region of interest" description="Disordered" evidence="1">
    <location>
        <begin position="1"/>
        <end position="112"/>
    </location>
</feature>
<dbReference type="RefSeq" id="YP_009949993.1">
    <property type="nucleotide sequence ID" value="NC_051586.1"/>
</dbReference>
<dbReference type="KEGG" id="vg:60321403"/>
<accession>A0A6B9LIV3</accession>
<feature type="compositionally biased region" description="Polar residues" evidence="1">
    <location>
        <begin position="72"/>
        <end position="84"/>
    </location>
</feature>
<protein>
    <submittedName>
        <fullName evidence="2">Exonuclease</fullName>
    </submittedName>
</protein>
<keyword evidence="2" id="KW-0540">Nuclease</keyword>
<gene>
    <name evidence="2" type="primary">43</name>
    <name evidence="2" type="ORF">PBI_IMVUBU_43</name>
</gene>
<evidence type="ECO:0000256" key="1">
    <source>
        <dbReference type="SAM" id="MobiDB-lite"/>
    </source>
</evidence>
<dbReference type="EMBL" id="MN813693">
    <property type="protein sequence ID" value="QHB37784.1"/>
    <property type="molecule type" value="Genomic_DNA"/>
</dbReference>
<dbReference type="Proteomes" id="UP000464404">
    <property type="component" value="Segment"/>
</dbReference>
<feature type="compositionally biased region" description="Basic and acidic residues" evidence="1">
    <location>
        <begin position="16"/>
        <end position="28"/>
    </location>
</feature>